<dbReference type="AlphaFoldDB" id="A0A382K0F5"/>
<organism evidence="2">
    <name type="scientific">marine metagenome</name>
    <dbReference type="NCBI Taxonomy" id="408172"/>
    <lineage>
        <taxon>unclassified sequences</taxon>
        <taxon>metagenomes</taxon>
        <taxon>ecological metagenomes</taxon>
    </lineage>
</organism>
<feature type="region of interest" description="Disordered" evidence="1">
    <location>
        <begin position="1"/>
        <end position="49"/>
    </location>
</feature>
<evidence type="ECO:0000256" key="1">
    <source>
        <dbReference type="SAM" id="MobiDB-lite"/>
    </source>
</evidence>
<proteinExistence type="predicted"/>
<feature type="compositionally biased region" description="Low complexity" evidence="1">
    <location>
        <begin position="24"/>
        <end position="34"/>
    </location>
</feature>
<accession>A0A382K0F5</accession>
<feature type="non-terminal residue" evidence="2">
    <location>
        <position position="1"/>
    </location>
</feature>
<dbReference type="EMBL" id="UINC01077441">
    <property type="protein sequence ID" value="SVC17569.1"/>
    <property type="molecule type" value="Genomic_DNA"/>
</dbReference>
<reference evidence="2" key="1">
    <citation type="submission" date="2018-05" db="EMBL/GenBank/DDBJ databases">
        <authorList>
            <person name="Lanie J.A."/>
            <person name="Ng W.-L."/>
            <person name="Kazmierczak K.M."/>
            <person name="Andrzejewski T.M."/>
            <person name="Davidsen T.M."/>
            <person name="Wayne K.J."/>
            <person name="Tettelin H."/>
            <person name="Glass J.I."/>
            <person name="Rusch D."/>
            <person name="Podicherti R."/>
            <person name="Tsui H.-C.T."/>
            <person name="Winkler M.E."/>
        </authorList>
    </citation>
    <scope>NUCLEOTIDE SEQUENCE</scope>
</reference>
<protein>
    <submittedName>
        <fullName evidence="2">Uncharacterized protein</fullName>
    </submittedName>
</protein>
<name>A0A382K0F5_9ZZZZ</name>
<sequence length="49" mass="5324">ICSTTSTTATSRSITATPHRRSTRWPAPGTTAPTRPRRRCVTAAGLTRR</sequence>
<feature type="non-terminal residue" evidence="2">
    <location>
        <position position="49"/>
    </location>
</feature>
<evidence type="ECO:0000313" key="2">
    <source>
        <dbReference type="EMBL" id="SVC17569.1"/>
    </source>
</evidence>
<feature type="compositionally biased region" description="Low complexity" evidence="1">
    <location>
        <begin position="1"/>
        <end position="17"/>
    </location>
</feature>
<gene>
    <name evidence="2" type="ORF">METZ01_LOCUS270423</name>
</gene>